<keyword evidence="1" id="KW-1133">Transmembrane helix</keyword>
<dbReference type="EMBL" id="HBIX01001994">
    <property type="protein sequence ID" value="CAE0708752.1"/>
    <property type="molecule type" value="Transcribed_RNA"/>
</dbReference>
<sequence>MDSFTSYLCSSRKAMQTFSLAPVTFFILAIVACSSSSLEVVPFKDQSSSRSAFRFKTACSLMESYSSRQRRHAMVPCEYCSGICYRLLLFTEHCHMALHVVCVFQQ</sequence>
<gene>
    <name evidence="2" type="ORF">PAUS00366_LOCUS1472</name>
</gene>
<accession>A0A7S4EF84</accession>
<keyword evidence="1" id="KW-0812">Transmembrane</keyword>
<protein>
    <submittedName>
        <fullName evidence="2">Uncharacterized protein</fullName>
    </submittedName>
</protein>
<feature type="transmembrane region" description="Helical" evidence="1">
    <location>
        <begin position="20"/>
        <end position="41"/>
    </location>
</feature>
<reference evidence="2" key="1">
    <citation type="submission" date="2021-01" db="EMBL/GenBank/DDBJ databases">
        <authorList>
            <person name="Corre E."/>
            <person name="Pelletier E."/>
            <person name="Niang G."/>
            <person name="Scheremetjew M."/>
            <person name="Finn R."/>
            <person name="Kale V."/>
            <person name="Holt S."/>
            <person name="Cochrane G."/>
            <person name="Meng A."/>
            <person name="Brown T."/>
            <person name="Cohen L."/>
        </authorList>
    </citation>
    <scope>NUCLEOTIDE SEQUENCE</scope>
    <source>
        <strain evidence="2">10249 10 AB</strain>
    </source>
</reference>
<name>A0A7S4EF84_9STRA</name>
<dbReference type="AlphaFoldDB" id="A0A7S4EF84"/>
<proteinExistence type="predicted"/>
<organism evidence="2">
    <name type="scientific">Pseudo-nitzschia australis</name>
    <dbReference type="NCBI Taxonomy" id="44445"/>
    <lineage>
        <taxon>Eukaryota</taxon>
        <taxon>Sar</taxon>
        <taxon>Stramenopiles</taxon>
        <taxon>Ochrophyta</taxon>
        <taxon>Bacillariophyta</taxon>
        <taxon>Bacillariophyceae</taxon>
        <taxon>Bacillariophycidae</taxon>
        <taxon>Bacillariales</taxon>
        <taxon>Bacillariaceae</taxon>
        <taxon>Pseudo-nitzschia</taxon>
    </lineage>
</organism>
<evidence type="ECO:0000313" key="2">
    <source>
        <dbReference type="EMBL" id="CAE0708752.1"/>
    </source>
</evidence>
<keyword evidence="1" id="KW-0472">Membrane</keyword>
<evidence type="ECO:0000256" key="1">
    <source>
        <dbReference type="SAM" id="Phobius"/>
    </source>
</evidence>